<keyword evidence="1" id="KW-0812">Transmembrane</keyword>
<sequence>MTELFGTHAPYVWASLAAVAVGIAIELWSLHR</sequence>
<keyword evidence="3" id="KW-1185">Reference proteome</keyword>
<proteinExistence type="predicted"/>
<evidence type="ECO:0000256" key="1">
    <source>
        <dbReference type="SAM" id="Phobius"/>
    </source>
</evidence>
<evidence type="ECO:0000313" key="2">
    <source>
        <dbReference type="EMBL" id="MDR7272623.1"/>
    </source>
</evidence>
<keyword evidence="1" id="KW-0472">Membrane</keyword>
<name>A0ABU1YV71_ROSSA</name>
<feature type="transmembrane region" description="Helical" evidence="1">
    <location>
        <begin position="12"/>
        <end position="30"/>
    </location>
</feature>
<gene>
    <name evidence="2" type="ORF">J2X20_005306</name>
</gene>
<organism evidence="2 3">
    <name type="scientific">Roseateles saccharophilus</name>
    <name type="common">Pseudomonas saccharophila</name>
    <dbReference type="NCBI Taxonomy" id="304"/>
    <lineage>
        <taxon>Bacteria</taxon>
        <taxon>Pseudomonadati</taxon>
        <taxon>Pseudomonadota</taxon>
        <taxon>Betaproteobacteria</taxon>
        <taxon>Burkholderiales</taxon>
        <taxon>Sphaerotilaceae</taxon>
        <taxon>Roseateles</taxon>
    </lineage>
</organism>
<protein>
    <submittedName>
        <fullName evidence="2">Heme exporter protein D</fullName>
    </submittedName>
</protein>
<keyword evidence="1" id="KW-1133">Transmembrane helix</keyword>
<dbReference type="Proteomes" id="UP001180453">
    <property type="component" value="Unassembled WGS sequence"/>
</dbReference>
<dbReference type="EMBL" id="JAVDXU010000005">
    <property type="protein sequence ID" value="MDR7272623.1"/>
    <property type="molecule type" value="Genomic_DNA"/>
</dbReference>
<reference evidence="2 3" key="1">
    <citation type="submission" date="2023-07" db="EMBL/GenBank/DDBJ databases">
        <title>Sorghum-associated microbial communities from plants grown in Nebraska, USA.</title>
        <authorList>
            <person name="Schachtman D."/>
        </authorList>
    </citation>
    <scope>NUCLEOTIDE SEQUENCE [LARGE SCALE GENOMIC DNA]</scope>
    <source>
        <strain evidence="2 3">BE314</strain>
    </source>
</reference>
<evidence type="ECO:0000313" key="3">
    <source>
        <dbReference type="Proteomes" id="UP001180453"/>
    </source>
</evidence>
<comment type="caution">
    <text evidence="2">The sequence shown here is derived from an EMBL/GenBank/DDBJ whole genome shotgun (WGS) entry which is preliminary data.</text>
</comment>
<accession>A0ABU1YV71</accession>